<reference evidence="3" key="1">
    <citation type="submission" date="2018-08" db="EMBL/GenBank/DDBJ databases">
        <authorList>
            <person name="Jin W."/>
            <person name="Wang H."/>
            <person name="Yang Y."/>
            <person name="Li M."/>
            <person name="Liu J."/>
        </authorList>
    </citation>
    <scope>NUCLEOTIDE SEQUENCE</scope>
    <source>
        <strain evidence="3">AESS21</strain>
    </source>
</reference>
<reference evidence="3" key="3">
    <citation type="journal article" date="2021" name="Microorganisms">
        <title>Bacterial Dimethylsulfoniopropionate Biosynthesis in the East China Sea.</title>
        <authorList>
            <person name="Liu J."/>
            <person name="Zhang Y."/>
            <person name="Liu J."/>
            <person name="Zhong H."/>
            <person name="Williams B.T."/>
            <person name="Zheng Y."/>
            <person name="Curson A.R.J."/>
            <person name="Sun C."/>
            <person name="Sun H."/>
            <person name="Song D."/>
            <person name="Wagner Mackenzie B."/>
            <person name="Bermejo Martinez A."/>
            <person name="Todd J.D."/>
            <person name="Zhang X.H."/>
        </authorList>
    </citation>
    <scope>NUCLEOTIDE SEQUENCE</scope>
    <source>
        <strain evidence="3">AESS21</strain>
    </source>
</reference>
<protein>
    <submittedName>
        <fullName evidence="3">Uncharacterized protein</fullName>
    </submittedName>
</protein>
<proteinExistence type="predicted"/>
<dbReference type="EMBL" id="JACYXJ010000005">
    <property type="protein sequence ID" value="MBD8877536.1"/>
    <property type="molecule type" value="Genomic_DNA"/>
</dbReference>
<evidence type="ECO:0000313" key="4">
    <source>
        <dbReference type="Proteomes" id="UP000615687"/>
    </source>
</evidence>
<dbReference type="Proteomes" id="UP000615687">
    <property type="component" value="Unassembled WGS sequence"/>
</dbReference>
<evidence type="ECO:0000313" key="5">
    <source>
        <dbReference type="Proteomes" id="UP000705379"/>
    </source>
</evidence>
<evidence type="ECO:0000313" key="3">
    <source>
        <dbReference type="EMBL" id="MBS8261774.1"/>
    </source>
</evidence>
<organism evidence="3 5">
    <name type="scientific">Roseibium polysiphoniae</name>
    <dbReference type="NCBI Taxonomy" id="2571221"/>
    <lineage>
        <taxon>Bacteria</taxon>
        <taxon>Pseudomonadati</taxon>
        <taxon>Pseudomonadota</taxon>
        <taxon>Alphaproteobacteria</taxon>
        <taxon>Hyphomicrobiales</taxon>
        <taxon>Stappiaceae</taxon>
        <taxon>Roseibium</taxon>
    </lineage>
</organism>
<sequence length="68" mass="7419">MVEISGSSSAAASNYNVRSELATNAVKDANEQERQVADRLQEAQETKQEDRRETRQIPGLGNAVDITA</sequence>
<feature type="region of interest" description="Disordered" evidence="1">
    <location>
        <begin position="23"/>
        <end position="68"/>
    </location>
</feature>
<feature type="compositionally biased region" description="Basic and acidic residues" evidence="1">
    <location>
        <begin position="28"/>
        <end position="55"/>
    </location>
</feature>
<keyword evidence="4" id="KW-1185">Reference proteome</keyword>
<dbReference type="AlphaFoldDB" id="A0A927Q3G6"/>
<name>A0A927Q3G6_9HYPH</name>
<evidence type="ECO:0000256" key="1">
    <source>
        <dbReference type="SAM" id="MobiDB-lite"/>
    </source>
</evidence>
<reference evidence="2 4" key="2">
    <citation type="submission" date="2020-09" db="EMBL/GenBank/DDBJ databases">
        <title>The genome sequence of type strain Labrenzia polysiphoniae KACC 19711.</title>
        <authorList>
            <person name="Liu Y."/>
        </authorList>
    </citation>
    <scope>NUCLEOTIDE SEQUENCE [LARGE SCALE GENOMIC DNA]</scope>
    <source>
        <strain evidence="2 4">KACC 19711</strain>
    </source>
</reference>
<gene>
    <name evidence="3" type="ORF">DYI23_16215</name>
    <name evidence="2" type="ORF">IG617_14660</name>
</gene>
<dbReference type="EMBL" id="QTKU01000004">
    <property type="protein sequence ID" value="MBS8261774.1"/>
    <property type="molecule type" value="Genomic_DNA"/>
</dbReference>
<accession>A0A927Q3G6</accession>
<dbReference type="RefSeq" id="WP_192109993.1">
    <property type="nucleotide sequence ID" value="NZ_JACYXJ010000005.1"/>
</dbReference>
<comment type="caution">
    <text evidence="3">The sequence shown here is derived from an EMBL/GenBank/DDBJ whole genome shotgun (WGS) entry which is preliminary data.</text>
</comment>
<evidence type="ECO:0000313" key="2">
    <source>
        <dbReference type="EMBL" id="MBD8877536.1"/>
    </source>
</evidence>
<dbReference type="Proteomes" id="UP000705379">
    <property type="component" value="Unassembled WGS sequence"/>
</dbReference>